<name>A0A6J4QMP5_9PSEU</name>
<proteinExistence type="predicted"/>
<organism evidence="2">
    <name type="scientific">uncultured Pseudonocardia sp</name>
    <dbReference type="NCBI Taxonomy" id="211455"/>
    <lineage>
        <taxon>Bacteria</taxon>
        <taxon>Bacillati</taxon>
        <taxon>Actinomycetota</taxon>
        <taxon>Actinomycetes</taxon>
        <taxon>Pseudonocardiales</taxon>
        <taxon>Pseudonocardiaceae</taxon>
        <taxon>Pseudonocardia</taxon>
        <taxon>environmental samples</taxon>
    </lineage>
</organism>
<feature type="region of interest" description="Disordered" evidence="1">
    <location>
        <begin position="1"/>
        <end position="78"/>
    </location>
</feature>
<evidence type="ECO:0000256" key="1">
    <source>
        <dbReference type="SAM" id="MobiDB-lite"/>
    </source>
</evidence>
<reference evidence="2" key="1">
    <citation type="submission" date="2020-02" db="EMBL/GenBank/DDBJ databases">
        <authorList>
            <person name="Meier V. D."/>
        </authorList>
    </citation>
    <scope>NUCLEOTIDE SEQUENCE</scope>
    <source>
        <strain evidence="2">AVDCRST_MAG66</strain>
    </source>
</reference>
<sequence>ELLASGAGRTGPGACGRTREPDRGGAPQPGGCGVRSGDPVVRHRGATDRGRRAVRAPRRDGAGPGRRGVGSAARPRHL</sequence>
<protein>
    <submittedName>
        <fullName evidence="2">Uncharacterized protein</fullName>
    </submittedName>
</protein>
<accession>A0A6J4QMP5</accession>
<dbReference type="EMBL" id="CADCUS010000631">
    <property type="protein sequence ID" value="CAA9449002.1"/>
    <property type="molecule type" value="Genomic_DNA"/>
</dbReference>
<gene>
    <name evidence="2" type="ORF">AVDCRST_MAG66-4739</name>
</gene>
<feature type="non-terminal residue" evidence="2">
    <location>
        <position position="1"/>
    </location>
</feature>
<evidence type="ECO:0000313" key="2">
    <source>
        <dbReference type="EMBL" id="CAA9449002.1"/>
    </source>
</evidence>
<feature type="non-terminal residue" evidence="2">
    <location>
        <position position="78"/>
    </location>
</feature>
<feature type="compositionally biased region" description="Basic and acidic residues" evidence="1">
    <location>
        <begin position="45"/>
        <end position="61"/>
    </location>
</feature>
<feature type="compositionally biased region" description="Low complexity" evidence="1">
    <location>
        <begin position="69"/>
        <end position="78"/>
    </location>
</feature>
<dbReference type="AlphaFoldDB" id="A0A6J4QMP5"/>